<keyword evidence="3" id="KW-1185">Reference proteome</keyword>
<dbReference type="EMBL" id="KV722414">
    <property type="protein sequence ID" value="OCH90004.1"/>
    <property type="molecule type" value="Genomic_DNA"/>
</dbReference>
<evidence type="ECO:0000256" key="1">
    <source>
        <dbReference type="SAM" id="MobiDB-lite"/>
    </source>
</evidence>
<feature type="region of interest" description="Disordered" evidence="1">
    <location>
        <begin position="119"/>
        <end position="145"/>
    </location>
</feature>
<name>A0A8E2AVL4_9APHY</name>
<feature type="region of interest" description="Disordered" evidence="1">
    <location>
        <begin position="1"/>
        <end position="90"/>
    </location>
</feature>
<reference evidence="2 3" key="1">
    <citation type="submission" date="2016-07" db="EMBL/GenBank/DDBJ databases">
        <title>Draft genome of the white-rot fungus Obba rivulosa 3A-2.</title>
        <authorList>
            <consortium name="DOE Joint Genome Institute"/>
            <person name="Miettinen O."/>
            <person name="Riley R."/>
            <person name="Acob R."/>
            <person name="Barry K."/>
            <person name="Cullen D."/>
            <person name="De Vries R."/>
            <person name="Hainaut M."/>
            <person name="Hatakka A."/>
            <person name="Henrissat B."/>
            <person name="Hilden K."/>
            <person name="Kuo R."/>
            <person name="Labutti K."/>
            <person name="Lipzen A."/>
            <person name="Makela M.R."/>
            <person name="Sandor L."/>
            <person name="Spatafora J.W."/>
            <person name="Grigoriev I.V."/>
            <person name="Hibbett D.S."/>
        </authorList>
    </citation>
    <scope>NUCLEOTIDE SEQUENCE [LARGE SCALE GENOMIC DNA]</scope>
    <source>
        <strain evidence="2 3">3A-2</strain>
    </source>
</reference>
<dbReference type="Proteomes" id="UP000250043">
    <property type="component" value="Unassembled WGS sequence"/>
</dbReference>
<proteinExistence type="predicted"/>
<accession>A0A8E2AVL4</accession>
<protein>
    <submittedName>
        <fullName evidence="2">Uncharacterized protein</fullName>
    </submittedName>
</protein>
<gene>
    <name evidence="2" type="ORF">OBBRIDRAFT_835368</name>
</gene>
<dbReference type="AlphaFoldDB" id="A0A8E2AVL4"/>
<evidence type="ECO:0000313" key="3">
    <source>
        <dbReference type="Proteomes" id="UP000250043"/>
    </source>
</evidence>
<organism evidence="2 3">
    <name type="scientific">Obba rivulosa</name>
    <dbReference type="NCBI Taxonomy" id="1052685"/>
    <lineage>
        <taxon>Eukaryota</taxon>
        <taxon>Fungi</taxon>
        <taxon>Dikarya</taxon>
        <taxon>Basidiomycota</taxon>
        <taxon>Agaricomycotina</taxon>
        <taxon>Agaricomycetes</taxon>
        <taxon>Polyporales</taxon>
        <taxon>Gelatoporiaceae</taxon>
        <taxon>Obba</taxon>
    </lineage>
</organism>
<sequence length="145" mass="15332">MATTAPHPTGLSRRRGGGASYHSASRRPPGPSRVAPQHSRLLAWDGKRKARGGPTQGSRPPSRSTPPMLITHSDAPAPADPMYLGTAEGLLRPLPPPPALVAGARGVRPRASRARFVLRPMIQRPARARRRSGTSPGSADEPPVL</sequence>
<evidence type="ECO:0000313" key="2">
    <source>
        <dbReference type="EMBL" id="OCH90004.1"/>
    </source>
</evidence>